<dbReference type="EMBL" id="BX294140">
    <property type="protein sequence ID" value="CAD73851.1"/>
    <property type="molecule type" value="Genomic_DNA"/>
</dbReference>
<dbReference type="STRING" id="243090.RB4551"/>
<organism evidence="2 3">
    <name type="scientific">Rhodopirellula baltica (strain DSM 10527 / NCIMB 13988 / SH1)</name>
    <dbReference type="NCBI Taxonomy" id="243090"/>
    <lineage>
        <taxon>Bacteria</taxon>
        <taxon>Pseudomonadati</taxon>
        <taxon>Planctomycetota</taxon>
        <taxon>Planctomycetia</taxon>
        <taxon>Pirellulales</taxon>
        <taxon>Pirellulaceae</taxon>
        <taxon>Rhodopirellula</taxon>
    </lineage>
</organism>
<accession>Q7USE6</accession>
<keyword evidence="1" id="KW-0472">Membrane</keyword>
<reference evidence="2 3" key="1">
    <citation type="journal article" date="2003" name="Proc. Natl. Acad. Sci. U.S.A.">
        <title>Complete genome sequence of the marine planctomycete Pirellula sp. strain 1.</title>
        <authorList>
            <person name="Gloeckner F.O."/>
            <person name="Kube M."/>
            <person name="Bauer M."/>
            <person name="Teeling H."/>
            <person name="Lombardot T."/>
            <person name="Ludwig W."/>
            <person name="Gade D."/>
            <person name="Beck A."/>
            <person name="Borzym K."/>
            <person name="Heitmann K."/>
            <person name="Rabus R."/>
            <person name="Schlesner H."/>
            <person name="Amann R."/>
            <person name="Reinhardt R."/>
        </authorList>
    </citation>
    <scope>NUCLEOTIDE SEQUENCE [LARGE SCALE GENOMIC DNA]</scope>
    <source>
        <strain evidence="3">DSM 10527 / NCIMB 13988 / SH1</strain>
    </source>
</reference>
<protein>
    <submittedName>
        <fullName evidence="2">Uncharacterized protein</fullName>
    </submittedName>
</protein>
<sequence length="79" mass="9396">MYLIIPADLLHFAAWFMYWGFVANTAPFWPPLLVSTVFALRAQKYDAAGLTTRLRWLTISWFFAILVSVVWWQPRVMEW</sequence>
<dbReference type="AlphaFoldDB" id="Q7USE6"/>
<evidence type="ECO:0000256" key="1">
    <source>
        <dbReference type="SAM" id="Phobius"/>
    </source>
</evidence>
<evidence type="ECO:0000313" key="2">
    <source>
        <dbReference type="EMBL" id="CAD73851.1"/>
    </source>
</evidence>
<feature type="transmembrane region" description="Helical" evidence="1">
    <location>
        <begin position="16"/>
        <end position="42"/>
    </location>
</feature>
<dbReference type="EnsemblBacteria" id="CAD73851">
    <property type="protein sequence ID" value="CAD73851"/>
    <property type="gene ID" value="RB4551"/>
</dbReference>
<keyword evidence="3" id="KW-1185">Reference proteome</keyword>
<keyword evidence="1" id="KW-1133">Transmembrane helix</keyword>
<dbReference type="Proteomes" id="UP000001025">
    <property type="component" value="Chromosome"/>
</dbReference>
<gene>
    <name evidence="2" type="ordered locus">RB4551</name>
</gene>
<keyword evidence="1" id="KW-0812">Transmembrane</keyword>
<dbReference type="HOGENOM" id="CLU_2603651_0_0_0"/>
<dbReference type="RefSeq" id="WP_011119965.1">
    <property type="nucleotide sequence ID" value="NC_005027.1"/>
</dbReference>
<name>Q7USE6_RHOBA</name>
<proteinExistence type="predicted"/>
<evidence type="ECO:0000313" key="3">
    <source>
        <dbReference type="Proteomes" id="UP000001025"/>
    </source>
</evidence>
<dbReference type="KEGG" id="rba:RB4551"/>
<dbReference type="InParanoid" id="Q7USE6"/>
<feature type="transmembrane region" description="Helical" evidence="1">
    <location>
        <begin position="54"/>
        <end position="72"/>
    </location>
</feature>